<accession>A0A6M3X571</accession>
<reference evidence="1" key="1">
    <citation type="submission" date="2020-03" db="EMBL/GenBank/DDBJ databases">
        <title>The deep terrestrial virosphere.</title>
        <authorList>
            <person name="Holmfeldt K."/>
            <person name="Nilsson E."/>
            <person name="Simone D."/>
            <person name="Lopez-Fernandez M."/>
            <person name="Wu X."/>
            <person name="de Brujin I."/>
            <person name="Lundin D."/>
            <person name="Andersson A."/>
            <person name="Bertilsson S."/>
            <person name="Dopson M."/>
        </authorList>
    </citation>
    <scope>NUCLEOTIDE SEQUENCE</scope>
    <source>
        <strain evidence="1">MM171A02284</strain>
    </source>
</reference>
<sequence>MLIPARTDTAYFHNYILGKAEIRFIKGRLKFLDEAGKASMPAPFPSMVVIYRMRINDEEKLRK</sequence>
<name>A0A6M3X571_9ZZZZ</name>
<organism evidence="1">
    <name type="scientific">viral metagenome</name>
    <dbReference type="NCBI Taxonomy" id="1070528"/>
    <lineage>
        <taxon>unclassified sequences</taxon>
        <taxon>metagenomes</taxon>
        <taxon>organismal metagenomes</taxon>
    </lineage>
</organism>
<dbReference type="GO" id="GO:0008168">
    <property type="term" value="F:methyltransferase activity"/>
    <property type="evidence" value="ECO:0007669"/>
    <property type="project" value="UniProtKB-KW"/>
</dbReference>
<proteinExistence type="predicted"/>
<keyword evidence="1" id="KW-0489">Methyltransferase</keyword>
<evidence type="ECO:0000313" key="1">
    <source>
        <dbReference type="EMBL" id="QJH92881.1"/>
    </source>
</evidence>
<dbReference type="AlphaFoldDB" id="A0A6M3X571"/>
<protein>
    <submittedName>
        <fullName evidence="1">Putative methyltransferase</fullName>
    </submittedName>
</protein>
<dbReference type="EMBL" id="MT143928">
    <property type="protein sequence ID" value="QJH92881.1"/>
    <property type="molecule type" value="Genomic_DNA"/>
</dbReference>
<keyword evidence="1" id="KW-0808">Transferase</keyword>
<dbReference type="GO" id="GO:0032259">
    <property type="term" value="P:methylation"/>
    <property type="evidence" value="ECO:0007669"/>
    <property type="project" value="UniProtKB-KW"/>
</dbReference>
<gene>
    <name evidence="1" type="ORF">MM171A02284_0004</name>
</gene>